<accession>A0A212J0D7</accession>
<dbReference type="EMBL" id="FLUM01000001">
    <property type="protein sequence ID" value="SBV92938.1"/>
    <property type="molecule type" value="Genomic_DNA"/>
</dbReference>
<dbReference type="Gene3D" id="3.20.20.370">
    <property type="entry name" value="Glycoside hydrolase/deacetylase"/>
    <property type="match status" value="1"/>
</dbReference>
<dbReference type="InterPro" id="IPR002509">
    <property type="entry name" value="NODB_dom"/>
</dbReference>
<dbReference type="GO" id="GO:0005975">
    <property type="term" value="P:carbohydrate metabolic process"/>
    <property type="evidence" value="ECO:0007669"/>
    <property type="project" value="InterPro"/>
</dbReference>
<proteinExistence type="predicted"/>
<evidence type="ECO:0000259" key="1">
    <source>
        <dbReference type="PROSITE" id="PS51677"/>
    </source>
</evidence>
<gene>
    <name evidence="2" type="ORF">KL86DYS1_10737</name>
</gene>
<dbReference type="InterPro" id="IPR050248">
    <property type="entry name" value="Polysacc_deacetylase_ArnD"/>
</dbReference>
<dbReference type="SUPFAM" id="SSF88713">
    <property type="entry name" value="Glycoside hydrolase/deacetylase"/>
    <property type="match status" value="1"/>
</dbReference>
<sequence length="230" mass="26205">MLIFISSIAAILLIFLIYASYSIRSEIYLKALCRNEKKGKVVALTFDDGPDKEQTPKVLDILKEYDIKATFFCIGSKIKGNESILLRMKDEGHSIGNHTFNHFFLFPLYASQRMKSELSDCEKTIEEVTGERTILFRPPFGITNPTVAKAVKAMDYITIGWSIRSLDTCKKEKTVLKRIKRGLKPGAVILLHDPLPQSDSLLPKIMELLKENDYTIERVDKLFDIPKTTK</sequence>
<dbReference type="Pfam" id="PF01522">
    <property type="entry name" value="Polysacc_deac_1"/>
    <property type="match status" value="1"/>
</dbReference>
<reference evidence="2" key="1">
    <citation type="submission" date="2016-04" db="EMBL/GenBank/DDBJ databases">
        <authorList>
            <person name="Evans L.H."/>
            <person name="Alamgir A."/>
            <person name="Owens N."/>
            <person name="Weber N.D."/>
            <person name="Virtaneva K."/>
            <person name="Barbian K."/>
            <person name="Babar A."/>
            <person name="Rosenke K."/>
        </authorList>
    </citation>
    <scope>NUCLEOTIDE SEQUENCE</scope>
    <source>
        <strain evidence="2">86-1</strain>
    </source>
</reference>
<protein>
    <recommendedName>
        <fullName evidence="1">NodB homology domain-containing protein</fullName>
    </recommendedName>
</protein>
<dbReference type="CDD" id="cd10917">
    <property type="entry name" value="CE4_NodB_like_6s_7s"/>
    <property type="match status" value="1"/>
</dbReference>
<feature type="domain" description="NodB homology" evidence="1">
    <location>
        <begin position="40"/>
        <end position="217"/>
    </location>
</feature>
<dbReference type="AlphaFoldDB" id="A0A212J0D7"/>
<dbReference type="InterPro" id="IPR011330">
    <property type="entry name" value="Glyco_hydro/deAcase_b/a-brl"/>
</dbReference>
<dbReference type="RefSeq" id="WP_296938627.1">
    <property type="nucleotide sequence ID" value="NZ_LT599032.1"/>
</dbReference>
<dbReference type="PROSITE" id="PS51677">
    <property type="entry name" value="NODB"/>
    <property type="match status" value="1"/>
</dbReference>
<organism evidence="2">
    <name type="scientific">uncultured Dysgonomonas sp</name>
    <dbReference type="NCBI Taxonomy" id="206096"/>
    <lineage>
        <taxon>Bacteria</taxon>
        <taxon>Pseudomonadati</taxon>
        <taxon>Bacteroidota</taxon>
        <taxon>Bacteroidia</taxon>
        <taxon>Bacteroidales</taxon>
        <taxon>Dysgonomonadaceae</taxon>
        <taxon>Dysgonomonas</taxon>
        <taxon>environmental samples</taxon>
    </lineage>
</organism>
<dbReference type="GO" id="GO:0016810">
    <property type="term" value="F:hydrolase activity, acting on carbon-nitrogen (but not peptide) bonds"/>
    <property type="evidence" value="ECO:0007669"/>
    <property type="project" value="InterPro"/>
</dbReference>
<dbReference type="PANTHER" id="PTHR10587">
    <property type="entry name" value="GLYCOSYL TRANSFERASE-RELATED"/>
    <property type="match status" value="1"/>
</dbReference>
<evidence type="ECO:0000313" key="2">
    <source>
        <dbReference type="EMBL" id="SBV92938.1"/>
    </source>
</evidence>
<name>A0A212J0D7_9BACT</name>